<dbReference type="EMBL" id="WIXP02000016">
    <property type="protein sequence ID" value="KAF6197999.1"/>
    <property type="molecule type" value="Genomic_DNA"/>
</dbReference>
<gene>
    <name evidence="1" type="ORF">GE061_007744</name>
</gene>
<evidence type="ECO:0000313" key="1">
    <source>
        <dbReference type="EMBL" id="KAF6197999.1"/>
    </source>
</evidence>
<keyword evidence="2" id="KW-1185">Reference proteome</keyword>
<dbReference type="Proteomes" id="UP000466442">
    <property type="component" value="Linkage Group LG16"/>
</dbReference>
<evidence type="ECO:0000313" key="2">
    <source>
        <dbReference type="Proteomes" id="UP000466442"/>
    </source>
</evidence>
<accession>A0A8S9WP75</accession>
<proteinExistence type="predicted"/>
<comment type="caution">
    <text evidence="1">The sequence shown here is derived from an EMBL/GenBank/DDBJ whole genome shotgun (WGS) entry which is preliminary data.</text>
</comment>
<dbReference type="OrthoDB" id="6646499at2759"/>
<name>A0A8S9WP75_APOLU</name>
<sequence length="258" mass="29121">MVFSESTRFVHDVYPGVETLSSFYQVILGAITYYEWLFLSFHPDEGRGHFHALHLCKWTRQQRSCRCPGLRNFARADGKRRFVFHDTPQSKDASRIKVIVRQQEVTSQPKMSISNQPSLVSMLNATRPTQYVTIRDLERGKPYTIISLSKIQRGFGEVVEATISMLDDTGAEGTALVTLPKRYCDIFTPGMIQTYRSRSIALIFLGLDMPTIILPESRTINVPEVIPLGILTDGRQVGVMPPSNGVWGVVSVWVTKKP</sequence>
<reference evidence="1" key="1">
    <citation type="journal article" date="2021" name="Mol. Ecol. Resour.">
        <title>Apolygus lucorum genome provides insights into omnivorousness and mesophyll feeding.</title>
        <authorList>
            <person name="Liu Y."/>
            <person name="Liu H."/>
            <person name="Wang H."/>
            <person name="Huang T."/>
            <person name="Liu B."/>
            <person name="Yang B."/>
            <person name="Yin L."/>
            <person name="Li B."/>
            <person name="Zhang Y."/>
            <person name="Zhang S."/>
            <person name="Jiang F."/>
            <person name="Zhang X."/>
            <person name="Ren Y."/>
            <person name="Wang B."/>
            <person name="Wang S."/>
            <person name="Lu Y."/>
            <person name="Wu K."/>
            <person name="Fan W."/>
            <person name="Wang G."/>
        </authorList>
    </citation>
    <scope>NUCLEOTIDE SEQUENCE</scope>
    <source>
        <strain evidence="1">12Hb</strain>
    </source>
</reference>
<organism evidence="1 2">
    <name type="scientific">Apolygus lucorum</name>
    <name type="common">Small green plant bug</name>
    <name type="synonym">Lygocoris lucorum</name>
    <dbReference type="NCBI Taxonomy" id="248454"/>
    <lineage>
        <taxon>Eukaryota</taxon>
        <taxon>Metazoa</taxon>
        <taxon>Ecdysozoa</taxon>
        <taxon>Arthropoda</taxon>
        <taxon>Hexapoda</taxon>
        <taxon>Insecta</taxon>
        <taxon>Pterygota</taxon>
        <taxon>Neoptera</taxon>
        <taxon>Paraneoptera</taxon>
        <taxon>Hemiptera</taxon>
        <taxon>Heteroptera</taxon>
        <taxon>Panheteroptera</taxon>
        <taxon>Cimicomorpha</taxon>
        <taxon>Miridae</taxon>
        <taxon>Mirini</taxon>
        <taxon>Apolygus</taxon>
    </lineage>
</organism>
<protein>
    <submittedName>
        <fullName evidence="1">Uncharacterized protein</fullName>
    </submittedName>
</protein>
<dbReference type="AlphaFoldDB" id="A0A8S9WP75"/>